<comment type="caution">
    <text evidence="1">The sequence shown here is derived from an EMBL/GenBank/DDBJ whole genome shotgun (WGS) entry which is preliminary data.</text>
</comment>
<dbReference type="Proteomes" id="UP001174909">
    <property type="component" value="Unassembled WGS sequence"/>
</dbReference>
<accession>A0AA35WEB4</accession>
<sequence length="65" mass="7428">MFPTKAWVERIVILGYPLEPYRVMISLGAGSEELMFDYKSSNKALTIRRPGINILEDFSITIYDG</sequence>
<dbReference type="AlphaFoldDB" id="A0AA35WEB4"/>
<keyword evidence="2" id="KW-1185">Reference proteome</keyword>
<dbReference type="EMBL" id="CASHTH010001341">
    <property type="protein sequence ID" value="CAI8014141.1"/>
    <property type="molecule type" value="Genomic_DNA"/>
</dbReference>
<reference evidence="1" key="1">
    <citation type="submission" date="2023-03" db="EMBL/GenBank/DDBJ databases">
        <authorList>
            <person name="Steffen K."/>
            <person name="Cardenas P."/>
        </authorList>
    </citation>
    <scope>NUCLEOTIDE SEQUENCE</scope>
</reference>
<protein>
    <submittedName>
        <fullName evidence="1">Uncharacterized protein</fullName>
    </submittedName>
</protein>
<evidence type="ECO:0000313" key="2">
    <source>
        <dbReference type="Proteomes" id="UP001174909"/>
    </source>
</evidence>
<proteinExistence type="predicted"/>
<name>A0AA35WEB4_GEOBA</name>
<gene>
    <name evidence="1" type="ORF">GBAR_LOCUS8868</name>
</gene>
<evidence type="ECO:0000313" key="1">
    <source>
        <dbReference type="EMBL" id="CAI8014141.1"/>
    </source>
</evidence>
<organism evidence="1 2">
    <name type="scientific">Geodia barretti</name>
    <name type="common">Barrett's horny sponge</name>
    <dbReference type="NCBI Taxonomy" id="519541"/>
    <lineage>
        <taxon>Eukaryota</taxon>
        <taxon>Metazoa</taxon>
        <taxon>Porifera</taxon>
        <taxon>Demospongiae</taxon>
        <taxon>Heteroscleromorpha</taxon>
        <taxon>Tetractinellida</taxon>
        <taxon>Astrophorina</taxon>
        <taxon>Geodiidae</taxon>
        <taxon>Geodia</taxon>
    </lineage>
</organism>
<dbReference type="InterPro" id="IPR013780">
    <property type="entry name" value="Glyco_hydro_b"/>
</dbReference>
<dbReference type="Gene3D" id="2.60.40.1180">
    <property type="entry name" value="Golgi alpha-mannosidase II"/>
    <property type="match status" value="1"/>
</dbReference>